<reference evidence="3 4" key="1">
    <citation type="submission" date="2017-02" db="EMBL/GenBank/DDBJ databases">
        <authorList>
            <person name="Peterson S.W."/>
        </authorList>
    </citation>
    <scope>NUCLEOTIDE SEQUENCE [LARGE SCALE GENOMIC DNA]</scope>
    <source>
        <strain evidence="3 4">DSM 22323</strain>
    </source>
</reference>
<name>A0A1T5CQU3_9FLAO</name>
<dbReference type="GO" id="GO:0008168">
    <property type="term" value="F:methyltransferase activity"/>
    <property type="evidence" value="ECO:0007669"/>
    <property type="project" value="UniProtKB-KW"/>
</dbReference>
<dbReference type="Pfam" id="PF13649">
    <property type="entry name" value="Methyltransf_25"/>
    <property type="match status" value="1"/>
</dbReference>
<evidence type="ECO:0000313" key="3">
    <source>
        <dbReference type="EMBL" id="SKB61530.1"/>
    </source>
</evidence>
<keyword evidence="4" id="KW-1185">Reference proteome</keyword>
<dbReference type="Gene3D" id="2.20.25.110">
    <property type="entry name" value="S-adenosyl-L-methionine-dependent methyltransferases"/>
    <property type="match status" value="1"/>
</dbReference>
<keyword evidence="1 3" id="KW-0808">Transferase</keyword>
<organism evidence="3 4">
    <name type="scientific">Soonwooa buanensis</name>
    <dbReference type="NCBI Taxonomy" id="619805"/>
    <lineage>
        <taxon>Bacteria</taxon>
        <taxon>Pseudomonadati</taxon>
        <taxon>Bacteroidota</taxon>
        <taxon>Flavobacteriia</taxon>
        <taxon>Flavobacteriales</taxon>
        <taxon>Weeksellaceae</taxon>
        <taxon>Chryseobacterium group</taxon>
        <taxon>Soonwooa</taxon>
    </lineage>
</organism>
<evidence type="ECO:0000313" key="4">
    <source>
        <dbReference type="Proteomes" id="UP000191112"/>
    </source>
</evidence>
<dbReference type="AlphaFoldDB" id="A0A1T5CQU3"/>
<accession>A0A1T5CQU3</accession>
<dbReference type="EMBL" id="FUYZ01000001">
    <property type="protein sequence ID" value="SKB61530.1"/>
    <property type="molecule type" value="Genomic_DNA"/>
</dbReference>
<dbReference type="InterPro" id="IPR041698">
    <property type="entry name" value="Methyltransf_25"/>
</dbReference>
<protein>
    <submittedName>
        <fullName evidence="3">Methyltransferase domain-containing protein</fullName>
    </submittedName>
</protein>
<dbReference type="RefSeq" id="WP_079665548.1">
    <property type="nucleotide sequence ID" value="NZ_FUYZ01000001.1"/>
</dbReference>
<dbReference type="InterPro" id="IPR029063">
    <property type="entry name" value="SAM-dependent_MTases_sf"/>
</dbReference>
<dbReference type="GO" id="GO:0032259">
    <property type="term" value="P:methylation"/>
    <property type="evidence" value="ECO:0007669"/>
    <property type="project" value="UniProtKB-KW"/>
</dbReference>
<evidence type="ECO:0000259" key="2">
    <source>
        <dbReference type="Pfam" id="PF13649"/>
    </source>
</evidence>
<dbReference type="Proteomes" id="UP000191112">
    <property type="component" value="Unassembled WGS sequence"/>
</dbReference>
<proteinExistence type="predicted"/>
<dbReference type="PANTHER" id="PTHR43861">
    <property type="entry name" value="TRANS-ACONITATE 2-METHYLTRANSFERASE-RELATED"/>
    <property type="match status" value="1"/>
</dbReference>
<dbReference type="STRING" id="619805.SAMN05660477_00240"/>
<dbReference type="SUPFAM" id="SSF53335">
    <property type="entry name" value="S-adenosyl-L-methionine-dependent methyltransferases"/>
    <property type="match status" value="1"/>
</dbReference>
<keyword evidence="3" id="KW-0489">Methyltransferase</keyword>
<feature type="domain" description="Methyltransferase" evidence="2">
    <location>
        <begin position="44"/>
        <end position="136"/>
    </location>
</feature>
<dbReference type="CDD" id="cd02440">
    <property type="entry name" value="AdoMet_MTases"/>
    <property type="match status" value="1"/>
</dbReference>
<gene>
    <name evidence="3" type="ORF">SAMN05660477_00240</name>
</gene>
<sequence length="242" mass="28412">MQWFESWFNTPYYHILYKDRDYNEAEHFINLLVKDLELPPHARIVDLACGKGRHSLFLNQLGYNVLGLDLSEQSIQHNKQFENPSLHFAIHDMRDPMHVAEPVDAVFNLFTSFGYFENADDDLKVFQSVYDSMKSGAYFVLDFLNETYVRNTLVPEALVEKEGIKFNISKRIENNFVVKDIQFHDEGTDFHFFEKVKLSTPAQIETYAKQVGFERVKVWGNYELSDFDPETSPRCINLFIKK</sequence>
<evidence type="ECO:0000256" key="1">
    <source>
        <dbReference type="ARBA" id="ARBA00022679"/>
    </source>
</evidence>
<dbReference type="Gene3D" id="3.40.50.150">
    <property type="entry name" value="Vaccinia Virus protein VP39"/>
    <property type="match status" value="1"/>
</dbReference>
<dbReference type="OrthoDB" id="9811589at2"/>